<dbReference type="Pfam" id="PF01266">
    <property type="entry name" value="DAO"/>
    <property type="match status" value="1"/>
</dbReference>
<dbReference type="RefSeq" id="WP_184815650.1">
    <property type="nucleotide sequence ID" value="NZ_JACHJQ010000010.1"/>
</dbReference>
<dbReference type="InterPro" id="IPR036188">
    <property type="entry name" value="FAD/NAD-bd_sf"/>
</dbReference>
<feature type="domain" description="FAD dependent oxidoreductase" evidence="2">
    <location>
        <begin position="14"/>
        <end position="358"/>
    </location>
</feature>
<dbReference type="InterPro" id="IPR006076">
    <property type="entry name" value="FAD-dep_OxRdtase"/>
</dbReference>
<accession>A0A7W7QDJ3</accession>
<dbReference type="AlphaFoldDB" id="A0A7W7QDJ3"/>
<organism evidence="3 4">
    <name type="scientific">Actinophytocola algeriensis</name>
    <dbReference type="NCBI Taxonomy" id="1768010"/>
    <lineage>
        <taxon>Bacteria</taxon>
        <taxon>Bacillati</taxon>
        <taxon>Actinomycetota</taxon>
        <taxon>Actinomycetes</taxon>
        <taxon>Pseudonocardiales</taxon>
        <taxon>Pseudonocardiaceae</taxon>
    </lineage>
</organism>
<dbReference type="Gene3D" id="3.50.50.60">
    <property type="entry name" value="FAD/NAD(P)-binding domain"/>
    <property type="match status" value="1"/>
</dbReference>
<dbReference type="SUPFAM" id="SSF51905">
    <property type="entry name" value="FAD/NAD(P)-binding domain"/>
    <property type="match status" value="1"/>
</dbReference>
<evidence type="ECO:0000313" key="3">
    <source>
        <dbReference type="EMBL" id="MBB4911646.1"/>
    </source>
</evidence>
<dbReference type="EMBL" id="JACHJQ010000010">
    <property type="protein sequence ID" value="MBB4911646.1"/>
    <property type="molecule type" value="Genomic_DNA"/>
</dbReference>
<evidence type="ECO:0000259" key="2">
    <source>
        <dbReference type="Pfam" id="PF01266"/>
    </source>
</evidence>
<dbReference type="Proteomes" id="UP000520767">
    <property type="component" value="Unassembled WGS sequence"/>
</dbReference>
<gene>
    <name evidence="3" type="ORF">FHR82_007916</name>
</gene>
<dbReference type="GO" id="GO:0005737">
    <property type="term" value="C:cytoplasm"/>
    <property type="evidence" value="ECO:0007669"/>
    <property type="project" value="TreeGrafter"/>
</dbReference>
<proteinExistence type="predicted"/>
<dbReference type="Gene3D" id="3.30.9.10">
    <property type="entry name" value="D-Amino Acid Oxidase, subunit A, domain 2"/>
    <property type="match status" value="1"/>
</dbReference>
<keyword evidence="1 3" id="KW-0560">Oxidoreductase</keyword>
<dbReference type="PANTHER" id="PTHR13847:SF287">
    <property type="entry name" value="FAD-DEPENDENT OXIDOREDUCTASE DOMAIN-CONTAINING PROTEIN 1"/>
    <property type="match status" value="1"/>
</dbReference>
<evidence type="ECO:0000313" key="4">
    <source>
        <dbReference type="Proteomes" id="UP000520767"/>
    </source>
</evidence>
<keyword evidence="4" id="KW-1185">Reference proteome</keyword>
<evidence type="ECO:0000256" key="1">
    <source>
        <dbReference type="ARBA" id="ARBA00023002"/>
    </source>
</evidence>
<reference evidence="3 4" key="1">
    <citation type="submission" date="2020-08" db="EMBL/GenBank/DDBJ databases">
        <title>Genomic Encyclopedia of Type Strains, Phase III (KMG-III): the genomes of soil and plant-associated and newly described type strains.</title>
        <authorList>
            <person name="Whitman W."/>
        </authorList>
    </citation>
    <scope>NUCLEOTIDE SEQUENCE [LARGE SCALE GENOMIC DNA]</scope>
    <source>
        <strain evidence="3 4">CECT 8960</strain>
    </source>
</reference>
<dbReference type="GO" id="GO:0008115">
    <property type="term" value="F:sarcosine oxidase activity"/>
    <property type="evidence" value="ECO:0007669"/>
    <property type="project" value="UniProtKB-EC"/>
</dbReference>
<name>A0A7W7QDJ3_9PSEU</name>
<protein>
    <submittedName>
        <fullName evidence="3">Sarcosine oxidase subunit beta</fullName>
        <ecNumber evidence="3">1.5.3.1</ecNumber>
    </submittedName>
</protein>
<sequence>MAGPRAPLPDRAPVVVIGGGVIGTSIAFHLAEAGVPEVLLLERGELGSGSTCRAAGGVRAQFSDELNIALGARSLAAFTRFGERPGQEIDLHQVGYLFLLSTPEDVAAFERDVALQNELGVDSRMIDVGEARRLSPLIDTDGLLAAAFSPDDGHCTPESVVLGYASAARGLGATLRTGTTVLDIETRADRATAVVTDQGTVATGAVICAAGAWSAAVGAMAGVDLPVTPVRRQVMFTAPMPGLPSAVPFTIDFATSFYFHREGRGLMFGMSDPAQEPGFHLDYSDAWLPRVAAAIEARAPGLLDVGLSPGWAGLYEVTPDHNALIGRASSPSNLFYATGFSGHGFLQAPAVGEVIRDLYLDRDPFVDVRPLSAQRFATAAGARPETHIV</sequence>
<comment type="caution">
    <text evidence="3">The sequence shown here is derived from an EMBL/GenBank/DDBJ whole genome shotgun (WGS) entry which is preliminary data.</text>
</comment>
<dbReference type="EC" id="1.5.3.1" evidence="3"/>
<dbReference type="PANTHER" id="PTHR13847">
    <property type="entry name" value="SARCOSINE DEHYDROGENASE-RELATED"/>
    <property type="match status" value="1"/>
</dbReference>